<reference evidence="3 4" key="2">
    <citation type="submission" date="2018-11" db="EMBL/GenBank/DDBJ databases">
        <authorList>
            <consortium name="Pathogen Informatics"/>
        </authorList>
    </citation>
    <scope>NUCLEOTIDE SEQUENCE [LARGE SCALE GENOMIC DNA]</scope>
</reference>
<feature type="compositionally biased region" description="Pro residues" evidence="1">
    <location>
        <begin position="218"/>
        <end position="229"/>
    </location>
</feature>
<keyword evidence="2" id="KW-1133">Transmembrane helix</keyword>
<keyword evidence="4" id="KW-1185">Reference proteome</keyword>
<feature type="compositionally biased region" description="Low complexity" evidence="1">
    <location>
        <begin position="480"/>
        <end position="503"/>
    </location>
</feature>
<feature type="compositionally biased region" description="Low complexity" evidence="1">
    <location>
        <begin position="412"/>
        <end position="424"/>
    </location>
</feature>
<accession>A0A0M3K033</accession>
<organism evidence="5">
    <name type="scientific">Anisakis simplex</name>
    <name type="common">Herring worm</name>
    <dbReference type="NCBI Taxonomy" id="6269"/>
    <lineage>
        <taxon>Eukaryota</taxon>
        <taxon>Metazoa</taxon>
        <taxon>Ecdysozoa</taxon>
        <taxon>Nematoda</taxon>
        <taxon>Chromadorea</taxon>
        <taxon>Rhabditida</taxon>
        <taxon>Spirurina</taxon>
        <taxon>Ascaridomorpha</taxon>
        <taxon>Ascaridoidea</taxon>
        <taxon>Anisakidae</taxon>
        <taxon>Anisakis</taxon>
        <taxon>Anisakis simplex complex</taxon>
    </lineage>
</organism>
<sequence length="525" mass="57907">MLHKLNVVQRICAMLCYLLLKFTVLLTLNYSLLLLTTSFVFVNSQPSSLHPTSDHPISQAEFFSKIQALSRSNVNRFEKAPKLQPPLRYDDYHSQQQERLYQNIPNRIPYSVAVGVNVGDNGADADRDLSPLIADQSRVPAPSLNLPSNVREAWLSSRIHEIRRHPQSASSSASKRTFRPYRQPNGVPYIQNAGALFRQARHPDGTPRLLDAYSNPQADPPGYEPPPSYDPTASTTAFSGSCNHKDCIKNNSLISKMAEEEAEEGTGSHESYGRQPPSRTQSESISTDLESTAGSYNPQQLLSSRTQPQELEQPEQSAFSGGAQISDYLPSDEPSTQPSNPDIQRAHEEALSSSAPPHDINIQQQYPAQRISYSQGDFDSPQPKASSRLSNTRTSGSINTRYPSRPTGSGYGYSQQRGSYGSYGPVPPPRGGYSGATYFFPRPRSRNDGNRPSPIPQYTYYMNYVPTPSQYSGGAQLSDYTHPPSDTYSSPPTTSSIVYSTTPVNIPSSSMKPSTQIPRSQVSKI</sequence>
<feature type="compositionally biased region" description="Polar residues" evidence="1">
    <location>
        <begin position="277"/>
        <end position="319"/>
    </location>
</feature>
<feature type="compositionally biased region" description="Polar residues" evidence="1">
    <location>
        <begin position="504"/>
        <end position="525"/>
    </location>
</feature>
<feature type="region of interest" description="Disordered" evidence="1">
    <location>
        <begin position="258"/>
        <end position="342"/>
    </location>
</feature>
<feature type="region of interest" description="Disordered" evidence="1">
    <location>
        <begin position="471"/>
        <end position="525"/>
    </location>
</feature>
<evidence type="ECO:0000313" key="3">
    <source>
        <dbReference type="EMBL" id="VDK50072.1"/>
    </source>
</evidence>
<keyword evidence="2" id="KW-0812">Transmembrane</keyword>
<feature type="transmembrane region" description="Helical" evidence="2">
    <location>
        <begin position="12"/>
        <end position="42"/>
    </location>
</feature>
<proteinExistence type="predicted"/>
<dbReference type="AlphaFoldDB" id="A0A0M3K033"/>
<keyword evidence="2" id="KW-0472">Membrane</keyword>
<feature type="compositionally biased region" description="Polar residues" evidence="1">
    <location>
        <begin position="232"/>
        <end position="242"/>
    </location>
</feature>
<name>A0A0M3K033_ANISI</name>
<protein>
    <submittedName>
        <fullName evidence="5">Chitin-binding type-2 domain-containing protein</fullName>
    </submittedName>
</protein>
<gene>
    <name evidence="3" type="ORF">ASIM_LOCUS13585</name>
</gene>
<evidence type="ECO:0000313" key="4">
    <source>
        <dbReference type="Proteomes" id="UP000267096"/>
    </source>
</evidence>
<dbReference type="EMBL" id="UYRR01031437">
    <property type="protein sequence ID" value="VDK50072.1"/>
    <property type="molecule type" value="Genomic_DNA"/>
</dbReference>
<feature type="region of interest" description="Disordered" evidence="1">
    <location>
        <begin position="201"/>
        <end position="242"/>
    </location>
</feature>
<feature type="compositionally biased region" description="Polar residues" evidence="1">
    <location>
        <begin position="333"/>
        <end position="342"/>
    </location>
</feature>
<dbReference type="WBParaSite" id="ASIM_0001415701-mRNA-1">
    <property type="protein sequence ID" value="ASIM_0001415701-mRNA-1"/>
    <property type="gene ID" value="ASIM_0001415701"/>
</dbReference>
<dbReference type="Proteomes" id="UP000267096">
    <property type="component" value="Unassembled WGS sequence"/>
</dbReference>
<feature type="region of interest" description="Disordered" evidence="1">
    <location>
        <begin position="373"/>
        <end position="457"/>
    </location>
</feature>
<evidence type="ECO:0000313" key="5">
    <source>
        <dbReference type="WBParaSite" id="ASIM_0001415701-mRNA-1"/>
    </source>
</evidence>
<reference evidence="5" key="1">
    <citation type="submission" date="2017-02" db="UniProtKB">
        <authorList>
            <consortium name="WormBaseParasite"/>
        </authorList>
    </citation>
    <scope>IDENTIFICATION</scope>
</reference>
<feature type="compositionally biased region" description="Polar residues" evidence="1">
    <location>
        <begin position="373"/>
        <end position="402"/>
    </location>
</feature>
<evidence type="ECO:0000256" key="1">
    <source>
        <dbReference type="SAM" id="MobiDB-lite"/>
    </source>
</evidence>
<evidence type="ECO:0000256" key="2">
    <source>
        <dbReference type="SAM" id="Phobius"/>
    </source>
</evidence>
<feature type="region of interest" description="Disordered" evidence="1">
    <location>
        <begin position="163"/>
        <end position="185"/>
    </location>
</feature>